<dbReference type="AlphaFoldDB" id="A0A8J5WGW4"/>
<comment type="caution">
    <text evidence="7">The sequence shown here is derived from an EMBL/GenBank/DDBJ whole genome shotgun (WGS) entry which is preliminary data.</text>
</comment>
<organism evidence="7 8">
    <name type="scientific">Zizania palustris</name>
    <name type="common">Northern wild rice</name>
    <dbReference type="NCBI Taxonomy" id="103762"/>
    <lineage>
        <taxon>Eukaryota</taxon>
        <taxon>Viridiplantae</taxon>
        <taxon>Streptophyta</taxon>
        <taxon>Embryophyta</taxon>
        <taxon>Tracheophyta</taxon>
        <taxon>Spermatophyta</taxon>
        <taxon>Magnoliopsida</taxon>
        <taxon>Liliopsida</taxon>
        <taxon>Poales</taxon>
        <taxon>Poaceae</taxon>
        <taxon>BOP clade</taxon>
        <taxon>Oryzoideae</taxon>
        <taxon>Oryzeae</taxon>
        <taxon>Zizaniinae</taxon>
        <taxon>Zizania</taxon>
    </lineage>
</organism>
<comment type="function">
    <text evidence="3">Binds double-stranded RNA.</text>
</comment>
<keyword evidence="8" id="KW-1185">Reference proteome</keyword>
<dbReference type="GO" id="GO:0010468">
    <property type="term" value="P:regulation of gene expression"/>
    <property type="evidence" value="ECO:0007669"/>
    <property type="project" value="TreeGrafter"/>
</dbReference>
<sequence length="495" mass="54233">MEGGGMAAPPLVPPENANTSPAPNGGGGRIRVENCYVFKSRLQEYAQKAGLTTPEYHTFKEGPSHEPIFKSTVVINNTKYESLPGFFNRKAAEQSAAEVALMEIVKSIPATANIPSVQETGLCKNLLQEYAQKMNYAIPSYICTKQVIGLFVCTVEIGGIQYIGAAARTKKEAEIKAARTALLAIQGQSDGCANGATKFIVVPGKRQGKEADKKPSETPKPLKVKKGGFKKKSNKRKFMKKNDQAVNVEKDEARVAGDVHDSDVLMQPPVITQEPSSHNLFLEPYEEAKVVQQEPHGDFEMVPPIKGDIHVKEKPTSDMTMLQPDEEARRVEQEPTRDTLVHPIEEAVSIMQEPSIDTTMLQSAGDTTVAQLNEHDRSVMPEPVSDTAMPQPEENARAVKQDSLRTQPNGEATDIKELLIAAAIMQPKEEAITVNQEPSHNAPLLQTQEIAFENSESLYEHKCQSSGMASLETNKAFGDMPEMGPDPLSTNMREE</sequence>
<keyword evidence="2 4" id="KW-0694">RNA-binding</keyword>
<evidence type="ECO:0000256" key="4">
    <source>
        <dbReference type="PROSITE-ProRule" id="PRU00266"/>
    </source>
</evidence>
<dbReference type="GO" id="GO:0006396">
    <property type="term" value="P:RNA processing"/>
    <property type="evidence" value="ECO:0007669"/>
    <property type="project" value="TreeGrafter"/>
</dbReference>
<reference evidence="7" key="2">
    <citation type="submission" date="2021-02" db="EMBL/GenBank/DDBJ databases">
        <authorList>
            <person name="Kimball J.A."/>
            <person name="Haas M.W."/>
            <person name="Macchietto M."/>
            <person name="Kono T."/>
            <person name="Duquette J."/>
            <person name="Shao M."/>
        </authorList>
    </citation>
    <scope>NUCLEOTIDE SEQUENCE</scope>
    <source>
        <tissue evidence="7">Fresh leaf tissue</tissue>
    </source>
</reference>
<dbReference type="GO" id="GO:0003725">
    <property type="term" value="F:double-stranded RNA binding"/>
    <property type="evidence" value="ECO:0007669"/>
    <property type="project" value="InterPro"/>
</dbReference>
<protein>
    <recommendedName>
        <fullName evidence="6">DRBM domain-containing protein</fullName>
    </recommendedName>
</protein>
<dbReference type="GO" id="GO:0005634">
    <property type="term" value="C:nucleus"/>
    <property type="evidence" value="ECO:0007669"/>
    <property type="project" value="TreeGrafter"/>
</dbReference>
<evidence type="ECO:0000259" key="6">
    <source>
        <dbReference type="PROSITE" id="PS50137"/>
    </source>
</evidence>
<name>A0A8J5WGW4_ZIZPA</name>
<accession>A0A8J5WGW4</accession>
<dbReference type="Proteomes" id="UP000729402">
    <property type="component" value="Unassembled WGS sequence"/>
</dbReference>
<dbReference type="InterPro" id="IPR044450">
    <property type="entry name" value="AtDRB-like_DSRM_1"/>
</dbReference>
<dbReference type="GO" id="GO:0004525">
    <property type="term" value="F:ribonuclease III activity"/>
    <property type="evidence" value="ECO:0007669"/>
    <property type="project" value="TreeGrafter"/>
</dbReference>
<feature type="region of interest" description="Disordered" evidence="5">
    <location>
        <begin position="1"/>
        <end position="26"/>
    </location>
</feature>
<feature type="compositionally biased region" description="Basic and acidic residues" evidence="5">
    <location>
        <begin position="207"/>
        <end position="217"/>
    </location>
</feature>
<evidence type="ECO:0000256" key="2">
    <source>
        <dbReference type="ARBA" id="ARBA00022884"/>
    </source>
</evidence>
<dbReference type="CDD" id="cd19907">
    <property type="entry name" value="DSRM_AtDRB-like_rpt1"/>
    <property type="match status" value="1"/>
</dbReference>
<dbReference type="EMBL" id="JAAALK010000081">
    <property type="protein sequence ID" value="KAG8089281.1"/>
    <property type="molecule type" value="Genomic_DNA"/>
</dbReference>
<dbReference type="PANTHER" id="PTHR11207:SF1">
    <property type="entry name" value="DOUBLE-STRANDED RNA-BINDING PROTEIN 1"/>
    <property type="match status" value="1"/>
</dbReference>
<dbReference type="OrthoDB" id="1904943at2759"/>
<dbReference type="PROSITE" id="PS50137">
    <property type="entry name" value="DS_RBD"/>
    <property type="match status" value="2"/>
</dbReference>
<evidence type="ECO:0000256" key="1">
    <source>
        <dbReference type="ARBA" id="ARBA00022737"/>
    </source>
</evidence>
<dbReference type="InterPro" id="IPR014720">
    <property type="entry name" value="dsRBD_dom"/>
</dbReference>
<dbReference type="FunFam" id="3.30.160.20:FF:000047">
    <property type="entry name" value="double-stranded RNA-binding protein 1"/>
    <property type="match status" value="1"/>
</dbReference>
<proteinExistence type="predicted"/>
<feature type="region of interest" description="Disordered" evidence="5">
    <location>
        <begin position="474"/>
        <end position="495"/>
    </location>
</feature>
<feature type="domain" description="DRBM" evidence="6">
    <location>
        <begin position="37"/>
        <end position="106"/>
    </location>
</feature>
<gene>
    <name evidence="7" type="ORF">GUJ93_ZPchr0011g28055</name>
</gene>
<evidence type="ECO:0000313" key="8">
    <source>
        <dbReference type="Proteomes" id="UP000729402"/>
    </source>
</evidence>
<dbReference type="PANTHER" id="PTHR11207">
    <property type="entry name" value="RIBONUCLEASE III"/>
    <property type="match status" value="1"/>
</dbReference>
<dbReference type="SMART" id="SM00358">
    <property type="entry name" value="DSRM"/>
    <property type="match status" value="2"/>
</dbReference>
<dbReference type="Pfam" id="PF00035">
    <property type="entry name" value="dsrm"/>
    <property type="match status" value="2"/>
</dbReference>
<evidence type="ECO:0000256" key="5">
    <source>
        <dbReference type="SAM" id="MobiDB-lite"/>
    </source>
</evidence>
<reference evidence="7" key="1">
    <citation type="journal article" date="2021" name="bioRxiv">
        <title>Whole Genome Assembly and Annotation of Northern Wild Rice, Zizania palustris L., Supports a Whole Genome Duplication in the Zizania Genus.</title>
        <authorList>
            <person name="Haas M."/>
            <person name="Kono T."/>
            <person name="Macchietto M."/>
            <person name="Millas R."/>
            <person name="McGilp L."/>
            <person name="Shao M."/>
            <person name="Duquette J."/>
            <person name="Hirsch C.N."/>
            <person name="Kimball J."/>
        </authorList>
    </citation>
    <scope>NUCLEOTIDE SEQUENCE</scope>
    <source>
        <tissue evidence="7">Fresh leaf tissue</tissue>
    </source>
</reference>
<evidence type="ECO:0000313" key="7">
    <source>
        <dbReference type="EMBL" id="KAG8089281.1"/>
    </source>
</evidence>
<feature type="region of interest" description="Disordered" evidence="5">
    <location>
        <begin position="205"/>
        <end position="230"/>
    </location>
</feature>
<feature type="domain" description="DRBM" evidence="6">
    <location>
        <begin position="151"/>
        <end position="187"/>
    </location>
</feature>
<evidence type="ECO:0000256" key="3">
    <source>
        <dbReference type="ARBA" id="ARBA00037597"/>
    </source>
</evidence>
<keyword evidence="1" id="KW-0677">Repeat</keyword>